<keyword evidence="3" id="KW-1185">Reference proteome</keyword>
<sequence>MFNNVREIMYLLVLGDQDVGKTLMVSRMIGDLPILHLSEDNHSNPMKYPAMPEIGSPVKLELILQECSTSEELSKIIAKNNHFPLNVVLMFHCGSDTSFENCEVFYRMIKEHRIQCEFLWISNTDYSFGGTSGWKERITQFVDEPEPRFLQTSLMEPYPDLHNVIHSFFADISKNNQFATDNLFIDNHNSSHSDITTFEVSKQRFEGPWINGFAITESRTHWETLRDGLDMEPQVRSWVGGRDDVKEKSQELAAVKRSASWSGWLFGAVQDKGDAAESHIALQGLNNGKPDDEVMEILAQGDCTPSTTREKSTNKENSSVSNETSGWDTDDEVETWVECRASWTTGVQWLRRFCFGCVDRR</sequence>
<evidence type="ECO:0000313" key="3">
    <source>
        <dbReference type="Proteomes" id="UP001152300"/>
    </source>
</evidence>
<gene>
    <name evidence="2" type="ORF">OCU04_012630</name>
</gene>
<dbReference type="SUPFAM" id="SSF52540">
    <property type="entry name" value="P-loop containing nucleoside triphosphate hydrolases"/>
    <property type="match status" value="1"/>
</dbReference>
<comment type="caution">
    <text evidence="2">The sequence shown here is derived from an EMBL/GenBank/DDBJ whole genome shotgun (WGS) entry which is preliminary data.</text>
</comment>
<protein>
    <submittedName>
        <fullName evidence="2">Uncharacterized protein</fullName>
    </submittedName>
</protein>
<evidence type="ECO:0000256" key="1">
    <source>
        <dbReference type="SAM" id="MobiDB-lite"/>
    </source>
</evidence>
<proteinExistence type="predicted"/>
<organism evidence="2 3">
    <name type="scientific">Sclerotinia nivalis</name>
    <dbReference type="NCBI Taxonomy" id="352851"/>
    <lineage>
        <taxon>Eukaryota</taxon>
        <taxon>Fungi</taxon>
        <taxon>Dikarya</taxon>
        <taxon>Ascomycota</taxon>
        <taxon>Pezizomycotina</taxon>
        <taxon>Leotiomycetes</taxon>
        <taxon>Helotiales</taxon>
        <taxon>Sclerotiniaceae</taxon>
        <taxon>Sclerotinia</taxon>
    </lineage>
</organism>
<dbReference type="InterPro" id="IPR027417">
    <property type="entry name" value="P-loop_NTPase"/>
</dbReference>
<reference evidence="2" key="1">
    <citation type="submission" date="2022-11" db="EMBL/GenBank/DDBJ databases">
        <title>Genome Resource of Sclerotinia nivalis Strain SnTB1, a Plant Pathogen Isolated from American Ginseng.</title>
        <authorList>
            <person name="Fan S."/>
        </authorList>
    </citation>
    <scope>NUCLEOTIDE SEQUENCE</scope>
    <source>
        <strain evidence="2">SnTB1</strain>
    </source>
</reference>
<feature type="compositionally biased region" description="Polar residues" evidence="1">
    <location>
        <begin position="315"/>
        <end position="327"/>
    </location>
</feature>
<evidence type="ECO:0000313" key="2">
    <source>
        <dbReference type="EMBL" id="KAJ8058441.1"/>
    </source>
</evidence>
<dbReference type="EMBL" id="JAPEIS010000016">
    <property type="protein sequence ID" value="KAJ8058441.1"/>
    <property type="molecule type" value="Genomic_DNA"/>
</dbReference>
<dbReference type="OrthoDB" id="3544506at2759"/>
<accession>A0A9X0DCK4</accession>
<name>A0A9X0DCK4_9HELO</name>
<feature type="region of interest" description="Disordered" evidence="1">
    <location>
        <begin position="302"/>
        <end position="328"/>
    </location>
</feature>
<dbReference type="AlphaFoldDB" id="A0A9X0DCK4"/>
<dbReference type="Proteomes" id="UP001152300">
    <property type="component" value="Unassembled WGS sequence"/>
</dbReference>